<name>A0A1L7D582_9CORY</name>
<dbReference type="AlphaFoldDB" id="A0A1L7D582"/>
<evidence type="ECO:0000259" key="1">
    <source>
        <dbReference type="Pfam" id="PF20058"/>
    </source>
</evidence>
<feature type="domain" description="DUF6457" evidence="1">
    <location>
        <begin position="9"/>
        <end position="78"/>
    </location>
</feature>
<proteinExistence type="predicted"/>
<reference evidence="2 3" key="1">
    <citation type="submission" date="2014-08" db="EMBL/GenBank/DDBJ databases">
        <title>Complete genome sequence of Corynebacterium phocae M408/89/1(T)(=DSM 44612(T)), isolated from the common seal (Phoca vitulina).</title>
        <authorList>
            <person name="Ruckert C."/>
            <person name="Albersmeier A."/>
            <person name="Winkler A."/>
            <person name="Kalinowski J."/>
        </authorList>
    </citation>
    <scope>NUCLEOTIDE SEQUENCE [LARGE SCALE GENOMIC DNA]</scope>
    <source>
        <strain evidence="2 3">M408/89/1</strain>
    </source>
</reference>
<evidence type="ECO:0000313" key="2">
    <source>
        <dbReference type="EMBL" id="APT93227.1"/>
    </source>
</evidence>
<dbReference type="OrthoDB" id="4735656at2"/>
<dbReference type="EMBL" id="CP009249">
    <property type="protein sequence ID" value="APT93227.1"/>
    <property type="molecule type" value="Genomic_DNA"/>
</dbReference>
<protein>
    <submittedName>
        <fullName evidence="2">Molybdopterin-guanine dinucleotide biosynthesis protein MobA</fullName>
    </submittedName>
</protein>
<evidence type="ECO:0000313" key="3">
    <source>
        <dbReference type="Proteomes" id="UP000185491"/>
    </source>
</evidence>
<keyword evidence="3" id="KW-1185">Reference proteome</keyword>
<accession>A0A1L7D582</accession>
<gene>
    <name evidence="2" type="ORF">CPHO_10370</name>
</gene>
<dbReference type="KEGG" id="cpho:CPHO_10370"/>
<dbReference type="Pfam" id="PF20058">
    <property type="entry name" value="DUF6457"/>
    <property type="match status" value="1"/>
</dbReference>
<dbReference type="InterPro" id="IPR045598">
    <property type="entry name" value="DUF6457"/>
</dbReference>
<dbReference type="STRING" id="161895.CPHO_10370"/>
<dbReference type="RefSeq" id="WP_075735569.1">
    <property type="nucleotide sequence ID" value="NZ_CP009249.1"/>
</dbReference>
<sequence>MPKDPQAITTANAWLKEISTTLNLDPQEATELTGELLELTREVAHNRTRPGAPLTAFLVGLASRDLDDARANIAAIRKLI</sequence>
<organism evidence="2 3">
    <name type="scientific">Corynebacterium phocae</name>
    <dbReference type="NCBI Taxonomy" id="161895"/>
    <lineage>
        <taxon>Bacteria</taxon>
        <taxon>Bacillati</taxon>
        <taxon>Actinomycetota</taxon>
        <taxon>Actinomycetes</taxon>
        <taxon>Mycobacteriales</taxon>
        <taxon>Corynebacteriaceae</taxon>
        <taxon>Corynebacterium</taxon>
    </lineage>
</organism>
<dbReference type="Proteomes" id="UP000185491">
    <property type="component" value="Chromosome"/>
</dbReference>